<evidence type="ECO:0000256" key="9">
    <source>
        <dbReference type="HAMAP-Rule" id="MF_00911"/>
    </source>
</evidence>
<comment type="caution">
    <text evidence="11">The sequence shown here is derived from an EMBL/GenBank/DDBJ whole genome shotgun (WGS) entry which is preliminary data.</text>
</comment>
<keyword evidence="5 9" id="KW-0812">Transmembrane</keyword>
<evidence type="ECO:0000313" key="12">
    <source>
        <dbReference type="Proteomes" id="UP000238605"/>
    </source>
</evidence>
<reference evidence="11 12" key="1">
    <citation type="submission" date="2018-02" db="EMBL/GenBank/DDBJ databases">
        <title>Reclassifiation of [Polyangium] brachysporum DSM 7029 as Guopingzhaonella breviflexa gen. nov., sp. nov., a member of the family Comamonadaceae.</title>
        <authorList>
            <person name="Tang B."/>
        </authorList>
    </citation>
    <scope>NUCLEOTIDE SEQUENCE [LARGE SCALE GENOMIC DNA]</scope>
    <source>
        <strain evidence="11 12">BCRC 80649</strain>
    </source>
</reference>
<dbReference type="GO" id="GO:0005886">
    <property type="term" value="C:plasma membrane"/>
    <property type="evidence" value="ECO:0007669"/>
    <property type="project" value="UniProtKB-SubCell"/>
</dbReference>
<comment type="similarity">
    <text evidence="9">Belongs to the FtsQ/DivIB family. FtsQ subfamily.</text>
</comment>
<dbReference type="EMBL" id="PSNX01000001">
    <property type="protein sequence ID" value="PPE68187.1"/>
    <property type="molecule type" value="Genomic_DNA"/>
</dbReference>
<dbReference type="Pfam" id="PF03799">
    <property type="entry name" value="FtsQ_DivIB_C"/>
    <property type="match status" value="1"/>
</dbReference>
<dbReference type="Gene3D" id="3.40.50.11690">
    <property type="entry name" value="Cell division protein FtsQ/DivIB"/>
    <property type="match status" value="1"/>
</dbReference>
<organism evidence="11 12">
    <name type="scientific">Caldimonas caldifontis</name>
    <dbReference type="NCBI Taxonomy" id="1452508"/>
    <lineage>
        <taxon>Bacteria</taxon>
        <taxon>Pseudomonadati</taxon>
        <taxon>Pseudomonadota</taxon>
        <taxon>Betaproteobacteria</taxon>
        <taxon>Burkholderiales</taxon>
        <taxon>Sphaerotilaceae</taxon>
        <taxon>Caldimonas</taxon>
    </lineage>
</organism>
<dbReference type="HAMAP" id="MF_00911">
    <property type="entry name" value="FtsQ_subfam"/>
    <property type="match status" value="1"/>
</dbReference>
<dbReference type="InterPro" id="IPR005548">
    <property type="entry name" value="Cell_div_FtsQ/DivIB_C"/>
</dbReference>
<dbReference type="GO" id="GO:0090529">
    <property type="term" value="P:cell septum assembly"/>
    <property type="evidence" value="ECO:0007669"/>
    <property type="project" value="InterPro"/>
</dbReference>
<dbReference type="RefSeq" id="WP_104300293.1">
    <property type="nucleotide sequence ID" value="NZ_PSNX01000001.1"/>
</dbReference>
<keyword evidence="7 9" id="KW-0472">Membrane</keyword>
<dbReference type="InterPro" id="IPR034746">
    <property type="entry name" value="POTRA"/>
</dbReference>
<dbReference type="OrthoDB" id="9790370at2"/>
<evidence type="ECO:0000256" key="7">
    <source>
        <dbReference type="ARBA" id="ARBA00023136"/>
    </source>
</evidence>
<evidence type="ECO:0000259" key="10">
    <source>
        <dbReference type="PROSITE" id="PS51779"/>
    </source>
</evidence>
<protein>
    <recommendedName>
        <fullName evidence="9">Cell division protein FtsQ</fullName>
    </recommendedName>
</protein>
<evidence type="ECO:0000256" key="1">
    <source>
        <dbReference type="ARBA" id="ARBA00004370"/>
    </source>
</evidence>
<proteinExistence type="inferred from homology"/>
<evidence type="ECO:0000313" key="11">
    <source>
        <dbReference type="EMBL" id="PPE68187.1"/>
    </source>
</evidence>
<name>A0A2S5T014_9BURK</name>
<keyword evidence="3 9" id="KW-0997">Cell inner membrane</keyword>
<keyword evidence="4 9" id="KW-0132">Cell division</keyword>
<dbReference type="PANTHER" id="PTHR35851:SF1">
    <property type="entry name" value="CELL DIVISION PROTEIN FTSQ"/>
    <property type="match status" value="1"/>
</dbReference>
<dbReference type="PROSITE" id="PS51779">
    <property type="entry name" value="POTRA"/>
    <property type="match status" value="1"/>
</dbReference>
<evidence type="ECO:0000256" key="2">
    <source>
        <dbReference type="ARBA" id="ARBA00022475"/>
    </source>
</evidence>
<feature type="domain" description="POTRA" evidence="10">
    <location>
        <begin position="39"/>
        <end position="108"/>
    </location>
</feature>
<dbReference type="PANTHER" id="PTHR35851">
    <property type="entry name" value="CELL DIVISION PROTEIN FTSQ"/>
    <property type="match status" value="1"/>
</dbReference>
<accession>A0A2S5T014</accession>
<dbReference type="InterPro" id="IPR045335">
    <property type="entry name" value="FtsQ_C_sf"/>
</dbReference>
<sequence length="255" mass="27704">MNAPLDIRLMNATAAVLCALAVLAFLWAAASWVVRWPVFSIRAIRIDGDVARNSAATIRANALPRLSGNLFTLDLPSSQQAFQAVPWVRQAVVRRVWPNRLAVTLEEHVPVAYWRGAKGEDRIVNSFGEVFEANLGDVEDENLPVLSGPEGSSAQVLALYREASPVLARLGGAVTVLSLSERGHWRAELDNGARIELGRGEAAEVLARIDRLVATIGQVTARYPGPLESADLRHRDGYAVRIRGVTTQTAPATRN</sequence>
<comment type="subcellular location">
    <subcellularLocation>
        <location evidence="9">Cell inner membrane</location>
        <topology evidence="9">Single-pass type II membrane protein</topology>
    </subcellularLocation>
    <subcellularLocation>
        <location evidence="1">Membrane</location>
    </subcellularLocation>
    <text evidence="9">Localizes to the division septum.</text>
</comment>
<keyword evidence="8 9" id="KW-0131">Cell cycle</keyword>
<dbReference type="Pfam" id="PF08478">
    <property type="entry name" value="POTRA_1"/>
    <property type="match status" value="1"/>
</dbReference>
<dbReference type="GO" id="GO:0032153">
    <property type="term" value="C:cell division site"/>
    <property type="evidence" value="ECO:0007669"/>
    <property type="project" value="UniProtKB-UniRule"/>
</dbReference>
<evidence type="ECO:0000256" key="5">
    <source>
        <dbReference type="ARBA" id="ARBA00022692"/>
    </source>
</evidence>
<dbReference type="GO" id="GO:0043093">
    <property type="term" value="P:FtsZ-dependent cytokinesis"/>
    <property type="evidence" value="ECO:0007669"/>
    <property type="project" value="UniProtKB-UniRule"/>
</dbReference>
<evidence type="ECO:0000256" key="3">
    <source>
        <dbReference type="ARBA" id="ARBA00022519"/>
    </source>
</evidence>
<evidence type="ECO:0000256" key="4">
    <source>
        <dbReference type="ARBA" id="ARBA00022618"/>
    </source>
</evidence>
<dbReference type="AlphaFoldDB" id="A0A2S5T014"/>
<dbReference type="Proteomes" id="UP000238605">
    <property type="component" value="Unassembled WGS sequence"/>
</dbReference>
<evidence type="ECO:0000256" key="6">
    <source>
        <dbReference type="ARBA" id="ARBA00022989"/>
    </source>
</evidence>
<comment type="function">
    <text evidence="9">Essential cell division protein. May link together the upstream cell division proteins, which are predominantly cytoplasmic, with the downstream cell division proteins, which are predominantly periplasmic. May control correct divisome assembly.</text>
</comment>
<dbReference type="Gene3D" id="3.10.20.310">
    <property type="entry name" value="membrane protein fhac"/>
    <property type="match status" value="1"/>
</dbReference>
<gene>
    <name evidence="9" type="primary">ftsQ</name>
    <name evidence="11" type="ORF">C1704_01600</name>
</gene>
<keyword evidence="12" id="KW-1185">Reference proteome</keyword>
<comment type="subunit">
    <text evidence="9">Part of a complex composed of FtsB, FtsL and FtsQ.</text>
</comment>
<keyword evidence="2 9" id="KW-1003">Cell membrane</keyword>
<dbReference type="InterPro" id="IPR013685">
    <property type="entry name" value="POTRA_FtsQ_type"/>
</dbReference>
<evidence type="ECO:0000256" key="8">
    <source>
        <dbReference type="ARBA" id="ARBA00023306"/>
    </source>
</evidence>
<keyword evidence="6 9" id="KW-1133">Transmembrane helix</keyword>
<dbReference type="InterPro" id="IPR026579">
    <property type="entry name" value="FtsQ"/>
</dbReference>